<accession>A0A1Y1SIP3</accession>
<gene>
    <name evidence="1" type="ORF">ATO7_06195</name>
</gene>
<protein>
    <submittedName>
        <fullName evidence="1">Uncharacterized protein</fullName>
    </submittedName>
</protein>
<name>A0A1Y1SIP3_9GAMM</name>
<proteinExistence type="predicted"/>
<dbReference type="STRING" id="1317117.ATO7_06195"/>
<dbReference type="EMBL" id="AQQV01000001">
    <property type="protein sequence ID" value="ORE89448.1"/>
    <property type="molecule type" value="Genomic_DNA"/>
</dbReference>
<dbReference type="RefSeq" id="WP_083560562.1">
    <property type="nucleotide sequence ID" value="NZ_AQQV01000001.1"/>
</dbReference>
<comment type="caution">
    <text evidence="1">The sequence shown here is derived from an EMBL/GenBank/DDBJ whole genome shotgun (WGS) entry which is preliminary data.</text>
</comment>
<reference evidence="1 2" key="1">
    <citation type="submission" date="2013-04" db="EMBL/GenBank/DDBJ databases">
        <title>Oceanococcus atlanticus 22II-S10r2 Genome Sequencing.</title>
        <authorList>
            <person name="Lai Q."/>
            <person name="Li G."/>
            <person name="Shao Z."/>
        </authorList>
    </citation>
    <scope>NUCLEOTIDE SEQUENCE [LARGE SCALE GENOMIC DNA]</scope>
    <source>
        <strain evidence="1 2">22II-S10r2</strain>
    </source>
</reference>
<dbReference type="AlphaFoldDB" id="A0A1Y1SIP3"/>
<organism evidence="1 2">
    <name type="scientific">Oceanococcus atlanticus</name>
    <dbReference type="NCBI Taxonomy" id="1317117"/>
    <lineage>
        <taxon>Bacteria</taxon>
        <taxon>Pseudomonadati</taxon>
        <taxon>Pseudomonadota</taxon>
        <taxon>Gammaproteobacteria</taxon>
        <taxon>Chromatiales</taxon>
        <taxon>Oceanococcaceae</taxon>
        <taxon>Oceanococcus</taxon>
    </lineage>
</organism>
<evidence type="ECO:0000313" key="2">
    <source>
        <dbReference type="Proteomes" id="UP000192342"/>
    </source>
</evidence>
<evidence type="ECO:0000313" key="1">
    <source>
        <dbReference type="EMBL" id="ORE89448.1"/>
    </source>
</evidence>
<sequence length="86" mass="9265">MGYWIFQNEESKRCMAINDDCLADVAIGDELGELLFDGPMPAIIAKMYVVNHGGRLVEAADQAWDIGLDSAMPASSEDHIPGGLPT</sequence>
<dbReference type="Proteomes" id="UP000192342">
    <property type="component" value="Unassembled WGS sequence"/>
</dbReference>
<keyword evidence="2" id="KW-1185">Reference proteome</keyword>